<dbReference type="Pfam" id="PF04055">
    <property type="entry name" value="Radical_SAM"/>
    <property type="match status" value="1"/>
</dbReference>
<dbReference type="Pfam" id="PF13311">
    <property type="entry name" value="DUF4080"/>
    <property type="match status" value="1"/>
</dbReference>
<reference evidence="8" key="1">
    <citation type="submission" date="2021-11" db="EMBL/GenBank/DDBJ databases">
        <authorList>
            <person name="Qingchun L."/>
            <person name="Dong Z."/>
            <person name="Zongwei Q."/>
            <person name="Jia Z."/>
            <person name="Duotao L."/>
        </authorList>
    </citation>
    <scope>NUCLEOTIDE SEQUENCE</scope>
    <source>
        <strain evidence="8">WLY-B-L2</strain>
    </source>
</reference>
<comment type="caution">
    <text evidence="8">The sequence shown here is derived from an EMBL/GenBank/DDBJ whole genome shotgun (WGS) entry which is preliminary data.</text>
</comment>
<organism evidence="8 9">
    <name type="scientific">Clostridium aromativorans</name>
    <dbReference type="NCBI Taxonomy" id="2836848"/>
    <lineage>
        <taxon>Bacteria</taxon>
        <taxon>Bacillati</taxon>
        <taxon>Bacillota</taxon>
        <taxon>Clostridia</taxon>
        <taxon>Eubacteriales</taxon>
        <taxon>Clostridiaceae</taxon>
        <taxon>Clostridium</taxon>
    </lineage>
</organism>
<keyword evidence="5" id="KW-0411">Iron-sulfur</keyword>
<sequence length="569" mass="67562">MKILLTALNSKYIHSNLAIRYLRAYTEKLDYDCVIREFTINDILDRVLEEIISEKPNIVAFSCYIWNIEYIKSLAVLIKLVDPKIQILYGGPEVSYDSCKFLKDAAGEYVIIGEGEETYCEFVKLQIENFRNSGRENSETDFLKLKNINGLCFKWNNKIILNEYRRLMDMNRIVFPYKVKEDFQNKIIYYESSRGCPFNCKYCLSSTTAGVRFLNIERVKAELQFLMRKNIKLIKFVDRTFNCNHEFTMKLWKFIIDTDTNITFHFEISADILTEDEIELLQRAPAGRIQLEVGVQTTNDRVLNNINRHVEFQEIKRKVKKVEKNHNVKQHLDLIAGLPGEDFSSFKKSFNDVYSVKPEEIQLGFLKLLKGSDLRKDAKNLGIVYSPYAPYEVLKTDNISYEELVVLKRIEKMVDKYYNSGKFTHILNYFTTKFKTAFDFYYELGMFFYNSGYLTRNISSAEYYKVFVEFEEQYLKEKNVELNEIIKYDYLKFNKKRWLPDFLLRYRDKYGEKLIKQKIQDKDIAVSKNYYLEKFSINIEKLLKSSLIEKEDGYVVFDGERELYFFGHI</sequence>
<evidence type="ECO:0000259" key="6">
    <source>
        <dbReference type="PROSITE" id="PS51332"/>
    </source>
</evidence>
<evidence type="ECO:0000313" key="9">
    <source>
        <dbReference type="Proteomes" id="UP001165422"/>
    </source>
</evidence>
<dbReference type="SFLD" id="SFLDG01123">
    <property type="entry name" value="methyltransferase_(Class_B)"/>
    <property type="match status" value="1"/>
</dbReference>
<evidence type="ECO:0000313" key="8">
    <source>
        <dbReference type="EMBL" id="MCC9295440.1"/>
    </source>
</evidence>
<evidence type="ECO:0000256" key="2">
    <source>
        <dbReference type="ARBA" id="ARBA00022691"/>
    </source>
</evidence>
<dbReference type="PANTHER" id="PTHR43409:SF16">
    <property type="entry name" value="SLR0320 PROTEIN"/>
    <property type="match status" value="1"/>
</dbReference>
<feature type="domain" description="Radical SAM core" evidence="7">
    <location>
        <begin position="182"/>
        <end position="408"/>
    </location>
</feature>
<dbReference type="SFLD" id="SFLDG01082">
    <property type="entry name" value="B12-binding_domain_containing"/>
    <property type="match status" value="1"/>
</dbReference>
<dbReference type="InterPro" id="IPR006638">
    <property type="entry name" value="Elp3/MiaA/NifB-like_rSAM"/>
</dbReference>
<accession>A0ABS8N6N4</accession>
<dbReference type="InterPro" id="IPR006158">
    <property type="entry name" value="Cobalamin-bd"/>
</dbReference>
<evidence type="ECO:0000256" key="3">
    <source>
        <dbReference type="ARBA" id="ARBA00022723"/>
    </source>
</evidence>
<dbReference type="Gene3D" id="3.40.50.280">
    <property type="entry name" value="Cobalamin-binding domain"/>
    <property type="match status" value="1"/>
</dbReference>
<protein>
    <submittedName>
        <fullName evidence="8">B12-binding domain-containing radical SAM protein</fullName>
    </submittedName>
</protein>
<dbReference type="PROSITE" id="PS51918">
    <property type="entry name" value="RADICAL_SAM"/>
    <property type="match status" value="1"/>
</dbReference>
<dbReference type="SUPFAM" id="SSF102114">
    <property type="entry name" value="Radical SAM enzymes"/>
    <property type="match status" value="1"/>
</dbReference>
<dbReference type="SMART" id="SM00729">
    <property type="entry name" value="Elp3"/>
    <property type="match status" value="1"/>
</dbReference>
<dbReference type="InterPro" id="IPR034466">
    <property type="entry name" value="Methyltransferase_Class_B"/>
</dbReference>
<feature type="domain" description="B12-binding" evidence="6">
    <location>
        <begin position="1"/>
        <end position="133"/>
    </location>
</feature>
<keyword evidence="2" id="KW-0949">S-adenosyl-L-methionine</keyword>
<dbReference type="InterPro" id="IPR023404">
    <property type="entry name" value="rSAM_horseshoe"/>
</dbReference>
<dbReference type="RefSeq" id="WP_150357994.1">
    <property type="nucleotide sequence ID" value="NZ_JAJJPB010000014.1"/>
</dbReference>
<dbReference type="InterPro" id="IPR007197">
    <property type="entry name" value="rSAM"/>
</dbReference>
<dbReference type="SFLD" id="SFLDS00029">
    <property type="entry name" value="Radical_SAM"/>
    <property type="match status" value="1"/>
</dbReference>
<dbReference type="InterPro" id="IPR051198">
    <property type="entry name" value="BchE-like"/>
</dbReference>
<gene>
    <name evidence="8" type="ORF">LN736_11285</name>
</gene>
<comment type="cofactor">
    <cofactor evidence="1">
        <name>[4Fe-4S] cluster</name>
        <dbReference type="ChEBI" id="CHEBI:49883"/>
    </cofactor>
</comment>
<dbReference type="PROSITE" id="PS51332">
    <property type="entry name" value="B12_BINDING"/>
    <property type="match status" value="1"/>
</dbReference>
<keyword evidence="3" id="KW-0479">Metal-binding</keyword>
<proteinExistence type="predicted"/>
<dbReference type="Gene3D" id="3.80.30.20">
    <property type="entry name" value="tm_1862 like domain"/>
    <property type="match status" value="1"/>
</dbReference>
<evidence type="ECO:0000259" key="7">
    <source>
        <dbReference type="PROSITE" id="PS51918"/>
    </source>
</evidence>
<dbReference type="InterPro" id="IPR025288">
    <property type="entry name" value="DUF4080"/>
</dbReference>
<dbReference type="Proteomes" id="UP001165422">
    <property type="component" value="Unassembled WGS sequence"/>
</dbReference>
<dbReference type="CDD" id="cd01335">
    <property type="entry name" value="Radical_SAM"/>
    <property type="match status" value="1"/>
</dbReference>
<dbReference type="EMBL" id="JAJJPB010000014">
    <property type="protein sequence ID" value="MCC9295440.1"/>
    <property type="molecule type" value="Genomic_DNA"/>
</dbReference>
<keyword evidence="9" id="KW-1185">Reference proteome</keyword>
<dbReference type="InterPro" id="IPR058240">
    <property type="entry name" value="rSAM_sf"/>
</dbReference>
<evidence type="ECO:0000256" key="1">
    <source>
        <dbReference type="ARBA" id="ARBA00001966"/>
    </source>
</evidence>
<keyword evidence="4" id="KW-0408">Iron</keyword>
<evidence type="ECO:0000256" key="5">
    <source>
        <dbReference type="ARBA" id="ARBA00023014"/>
    </source>
</evidence>
<dbReference type="PANTHER" id="PTHR43409">
    <property type="entry name" value="ANAEROBIC MAGNESIUM-PROTOPORPHYRIN IX MONOMETHYL ESTER CYCLASE-RELATED"/>
    <property type="match status" value="1"/>
</dbReference>
<dbReference type="Pfam" id="PF02310">
    <property type="entry name" value="B12-binding"/>
    <property type="match status" value="1"/>
</dbReference>
<evidence type="ECO:0000256" key="4">
    <source>
        <dbReference type="ARBA" id="ARBA00023004"/>
    </source>
</evidence>
<name>A0ABS8N6N4_9CLOT</name>
<dbReference type="CDD" id="cd02068">
    <property type="entry name" value="radical_SAM_B12_BD"/>
    <property type="match status" value="1"/>
</dbReference>